<dbReference type="GO" id="GO:0009245">
    <property type="term" value="P:lipid A biosynthetic process"/>
    <property type="evidence" value="ECO:0007669"/>
    <property type="project" value="UniProtKB-UniRule"/>
</dbReference>
<dbReference type="AlphaFoldDB" id="A0A1U7NC38"/>
<evidence type="ECO:0000256" key="4">
    <source>
        <dbReference type="ARBA" id="ARBA00022516"/>
    </source>
</evidence>
<evidence type="ECO:0000256" key="10">
    <source>
        <dbReference type="NCBIfam" id="TIGR00215"/>
    </source>
</evidence>
<reference evidence="11 12" key="1">
    <citation type="submission" date="2016-10" db="EMBL/GenBank/DDBJ databases">
        <title>Comparative genomics uncovers the prolific and rare metabolic potential of the cyanobacterial genus Moorea.</title>
        <authorList>
            <person name="Leao T."/>
            <person name="Castelao G."/>
            <person name="Korobeynikov A."/>
            <person name="Monroe E.A."/>
            <person name="Podell S."/>
            <person name="Glukhov E."/>
            <person name="Allen E."/>
            <person name="Gerwick W.H."/>
            <person name="Gerwick L."/>
        </authorList>
    </citation>
    <scope>NUCLEOTIDE SEQUENCE [LARGE SCALE GENOMIC DNA]</scope>
    <source>
        <strain evidence="11 12">PNG5-198</strain>
    </source>
</reference>
<sequence length="410" mass="45630">MTLKTIFISTGEVSGDLQGALLIEALKRQGTGAGLELEIVALGGDQMAQAGAKLLGNTTSIGSVGILESLPFVLPTLKVQGRAKQYLQQQPPDLVVLIDYMGPNLSIGSFLKRELPQVPVVYYIAPQEWVWSISKRNTRMIVEMTDRMLAIFPEEARYFVEKGASVSWVGHPLVDRMESSPSREEARATLGIAPEQTAIALLPASRQQEIKYLMPVVFEAAKQLQSQLLDTKQTGQLSQSKGEGLRESQADSPLFWIPLSLEAYRHPIEEAVKRYGLQAKVVAGQTKEILAAADLAITKSGTVNLELALLDVPQVVFYRVNPFTYWLARTFLKFSIPFMSPPNLVVMRSIVPELLQEQATPENIVQESLELLFNQERRQQTLKNYQEMRQLLGEVGVCDRAAKEIFQLMS</sequence>
<evidence type="ECO:0000313" key="11">
    <source>
        <dbReference type="EMBL" id="OLT63479.1"/>
    </source>
</evidence>
<evidence type="ECO:0000256" key="7">
    <source>
        <dbReference type="ARBA" id="ARBA00022679"/>
    </source>
</evidence>
<keyword evidence="5" id="KW-0441">Lipid A biosynthesis</keyword>
<keyword evidence="7" id="KW-0808">Transferase</keyword>
<accession>A0A1U7NC38</accession>
<dbReference type="PANTHER" id="PTHR30372">
    <property type="entry name" value="LIPID-A-DISACCHARIDE SYNTHASE"/>
    <property type="match status" value="1"/>
</dbReference>
<dbReference type="PANTHER" id="PTHR30372:SF4">
    <property type="entry name" value="LIPID-A-DISACCHARIDE SYNTHASE, MITOCHONDRIAL-RELATED"/>
    <property type="match status" value="1"/>
</dbReference>
<evidence type="ECO:0000256" key="6">
    <source>
        <dbReference type="ARBA" id="ARBA00022676"/>
    </source>
</evidence>
<gene>
    <name evidence="11" type="ORF">BJP37_24855</name>
</gene>
<keyword evidence="6" id="KW-0328">Glycosyltransferase</keyword>
<keyword evidence="12" id="KW-1185">Reference proteome</keyword>
<evidence type="ECO:0000256" key="9">
    <source>
        <dbReference type="ARBA" id="ARBA00048975"/>
    </source>
</evidence>
<dbReference type="GO" id="GO:0008915">
    <property type="term" value="F:lipid-A-disaccharide synthase activity"/>
    <property type="evidence" value="ECO:0007669"/>
    <property type="project" value="UniProtKB-UniRule"/>
</dbReference>
<dbReference type="Pfam" id="PF02684">
    <property type="entry name" value="LpxB"/>
    <property type="match status" value="2"/>
</dbReference>
<comment type="caution">
    <text evidence="11">The sequence shown here is derived from an EMBL/GenBank/DDBJ whole genome shotgun (WGS) entry which is preliminary data.</text>
</comment>
<evidence type="ECO:0000256" key="2">
    <source>
        <dbReference type="ARBA" id="ARBA00012687"/>
    </source>
</evidence>
<dbReference type="GO" id="GO:0016020">
    <property type="term" value="C:membrane"/>
    <property type="evidence" value="ECO:0007669"/>
    <property type="project" value="GOC"/>
</dbReference>
<proteinExistence type="predicted"/>
<evidence type="ECO:0000256" key="5">
    <source>
        <dbReference type="ARBA" id="ARBA00022556"/>
    </source>
</evidence>
<dbReference type="EMBL" id="MKZS01000001">
    <property type="protein sequence ID" value="OLT63479.1"/>
    <property type="molecule type" value="Genomic_DNA"/>
</dbReference>
<evidence type="ECO:0000256" key="8">
    <source>
        <dbReference type="ARBA" id="ARBA00023098"/>
    </source>
</evidence>
<dbReference type="InterPro" id="IPR003835">
    <property type="entry name" value="Glyco_trans_19"/>
</dbReference>
<keyword evidence="4" id="KW-0444">Lipid biosynthesis</keyword>
<evidence type="ECO:0000256" key="3">
    <source>
        <dbReference type="ARBA" id="ARBA00020902"/>
    </source>
</evidence>
<organism evidence="11 12">
    <name type="scientific">Moorena bouillonii PNG</name>
    <dbReference type="NCBI Taxonomy" id="568701"/>
    <lineage>
        <taxon>Bacteria</taxon>
        <taxon>Bacillati</taxon>
        <taxon>Cyanobacteriota</taxon>
        <taxon>Cyanophyceae</taxon>
        <taxon>Coleofasciculales</taxon>
        <taxon>Coleofasciculaceae</taxon>
        <taxon>Moorena</taxon>
    </lineage>
</organism>
<evidence type="ECO:0000256" key="1">
    <source>
        <dbReference type="ARBA" id="ARBA00002056"/>
    </source>
</evidence>
<dbReference type="RefSeq" id="WP_075906473.1">
    <property type="nucleotide sequence ID" value="NZ_MKZS01000001.1"/>
</dbReference>
<keyword evidence="8" id="KW-0443">Lipid metabolism</keyword>
<dbReference type="SUPFAM" id="SSF53756">
    <property type="entry name" value="UDP-Glycosyltransferase/glycogen phosphorylase"/>
    <property type="match status" value="1"/>
</dbReference>
<comment type="catalytic activity">
    <reaction evidence="9">
        <text>a lipid X + a UDP-2-N,3-O-bis[(3R)-3-hydroxyacyl]-alpha-D-glucosamine = a lipid A disaccharide + UDP + H(+)</text>
        <dbReference type="Rhea" id="RHEA:67828"/>
        <dbReference type="ChEBI" id="CHEBI:15378"/>
        <dbReference type="ChEBI" id="CHEBI:58223"/>
        <dbReference type="ChEBI" id="CHEBI:137748"/>
        <dbReference type="ChEBI" id="CHEBI:176338"/>
        <dbReference type="ChEBI" id="CHEBI:176343"/>
        <dbReference type="EC" id="2.4.1.182"/>
    </reaction>
</comment>
<dbReference type="GO" id="GO:0005543">
    <property type="term" value="F:phospholipid binding"/>
    <property type="evidence" value="ECO:0007669"/>
    <property type="project" value="TreeGrafter"/>
</dbReference>
<comment type="function">
    <text evidence="1">Condensation of UDP-2,3-diacylglucosamine and 2,3-diacylglucosamine-1-phosphate to form lipid A disaccharide, a precursor of lipid A, a phosphorylated glycolipid that anchors the lipopolysaccharide to the outer membrane of the cell.</text>
</comment>
<name>A0A1U7NC38_9CYAN</name>
<dbReference type="NCBIfam" id="TIGR00215">
    <property type="entry name" value="lpxB"/>
    <property type="match status" value="1"/>
</dbReference>
<evidence type="ECO:0000313" key="12">
    <source>
        <dbReference type="Proteomes" id="UP000186657"/>
    </source>
</evidence>
<dbReference type="Proteomes" id="UP000186657">
    <property type="component" value="Unassembled WGS sequence"/>
</dbReference>
<dbReference type="EC" id="2.4.1.182" evidence="2 10"/>
<protein>
    <recommendedName>
        <fullName evidence="3 10">Lipid-A-disaccharide synthase</fullName>
        <ecNumber evidence="2 10">2.4.1.182</ecNumber>
    </recommendedName>
</protein>